<dbReference type="OrthoDB" id="9791432at2"/>
<protein>
    <submittedName>
        <fullName evidence="2">Flagellar motility protein MotE, a chaperone for MotC folding</fullName>
    </submittedName>
</protein>
<evidence type="ECO:0000313" key="3">
    <source>
        <dbReference type="Proteomes" id="UP000236752"/>
    </source>
</evidence>
<sequence length="205" mass="22451">MKNLFKGKGRRSKRKAPKSTLAVIASLFFMSIIVRLTDGAEGWIAAAQASASASEETSSDESSGYDREAIKHVLDALREREKNIAAQEQDIEKRLAFLHDTEARIDEKVVQLREAEAMLRSRMAQSNTAAEEDLTQLTTVYAKMKPKDAALLFEQMEPKFAAGFLGRMKPDAAASIMAGLSPQAAYTISVVLAGRNANAITQEKN</sequence>
<evidence type="ECO:0000313" key="2">
    <source>
        <dbReference type="EMBL" id="SEG30331.1"/>
    </source>
</evidence>
<keyword evidence="2" id="KW-0966">Cell projection</keyword>
<dbReference type="Proteomes" id="UP000236752">
    <property type="component" value="Unassembled WGS sequence"/>
</dbReference>
<dbReference type="EMBL" id="FNUZ01000003">
    <property type="protein sequence ID" value="SEG30331.1"/>
    <property type="molecule type" value="Genomic_DNA"/>
</dbReference>
<proteinExistence type="predicted"/>
<dbReference type="RefSeq" id="WP_103910690.1">
    <property type="nucleotide sequence ID" value="NZ_FNUZ01000003.1"/>
</dbReference>
<organism evidence="2 3">
    <name type="scientific">Thalassococcus halodurans</name>
    <dbReference type="NCBI Taxonomy" id="373675"/>
    <lineage>
        <taxon>Bacteria</taxon>
        <taxon>Pseudomonadati</taxon>
        <taxon>Pseudomonadota</taxon>
        <taxon>Alphaproteobacteria</taxon>
        <taxon>Rhodobacterales</taxon>
        <taxon>Roseobacteraceae</taxon>
        <taxon>Thalassococcus</taxon>
    </lineage>
</organism>
<name>A0A1H5Z1X4_9RHOB</name>
<accession>A0A1H5Z1X4</accession>
<gene>
    <name evidence="2" type="ORF">SAMN04488045_2377</name>
</gene>
<dbReference type="SUPFAM" id="SSF158791">
    <property type="entry name" value="MgtE N-terminal domain-like"/>
    <property type="match status" value="1"/>
</dbReference>
<keyword evidence="3" id="KW-1185">Reference proteome</keyword>
<evidence type="ECO:0000256" key="1">
    <source>
        <dbReference type="SAM" id="Coils"/>
    </source>
</evidence>
<feature type="coiled-coil region" evidence="1">
    <location>
        <begin position="74"/>
        <end position="118"/>
    </location>
</feature>
<keyword evidence="1" id="KW-0175">Coiled coil</keyword>
<keyword evidence="2" id="KW-0282">Flagellum</keyword>
<keyword evidence="2" id="KW-0969">Cilium</keyword>
<reference evidence="2 3" key="1">
    <citation type="submission" date="2016-10" db="EMBL/GenBank/DDBJ databases">
        <authorList>
            <person name="de Groot N.N."/>
        </authorList>
    </citation>
    <scope>NUCLEOTIDE SEQUENCE [LARGE SCALE GENOMIC DNA]</scope>
    <source>
        <strain evidence="2 3">DSM 26915</strain>
    </source>
</reference>
<dbReference type="AlphaFoldDB" id="A0A1H5Z1X4"/>